<keyword evidence="4" id="KW-1185">Reference proteome</keyword>
<evidence type="ECO:0000313" key="4">
    <source>
        <dbReference type="Proteomes" id="UP000837801"/>
    </source>
</evidence>
<dbReference type="InterPro" id="IPR034346">
    <property type="entry name" value="Gtt2-like_C"/>
</dbReference>
<dbReference type="InterPro" id="IPR050983">
    <property type="entry name" value="GST_Omega/HSP26"/>
</dbReference>
<dbReference type="InterPro" id="IPR004045">
    <property type="entry name" value="Glutathione_S-Trfase_N"/>
</dbReference>
<proteinExistence type="predicted"/>
<evidence type="ECO:0000259" key="2">
    <source>
        <dbReference type="PROSITE" id="PS50405"/>
    </source>
</evidence>
<dbReference type="Pfam" id="PF00043">
    <property type="entry name" value="GST_C"/>
    <property type="match status" value="1"/>
</dbReference>
<evidence type="ECO:0000313" key="3">
    <source>
        <dbReference type="EMBL" id="CAH2354900.1"/>
    </source>
</evidence>
<dbReference type="InterPro" id="IPR004046">
    <property type="entry name" value="GST_C"/>
</dbReference>
<dbReference type="Gene3D" id="1.20.1050.10">
    <property type="match status" value="1"/>
</dbReference>
<organism evidence="3 4">
    <name type="scientific">[Candida] railenensis</name>
    <dbReference type="NCBI Taxonomy" id="45579"/>
    <lineage>
        <taxon>Eukaryota</taxon>
        <taxon>Fungi</taxon>
        <taxon>Dikarya</taxon>
        <taxon>Ascomycota</taxon>
        <taxon>Saccharomycotina</taxon>
        <taxon>Pichiomycetes</taxon>
        <taxon>Debaryomycetaceae</taxon>
        <taxon>Kurtzmaniella</taxon>
    </lineage>
</organism>
<dbReference type="Gene3D" id="3.40.30.10">
    <property type="entry name" value="Glutaredoxin"/>
    <property type="match status" value="1"/>
</dbReference>
<dbReference type="InterPro" id="IPR010987">
    <property type="entry name" value="Glutathione-S-Trfase_C-like"/>
</dbReference>
<dbReference type="PANTHER" id="PTHR43968">
    <property type="match status" value="1"/>
</dbReference>
<dbReference type="PANTHER" id="PTHR43968:SF6">
    <property type="entry name" value="GLUTATHIONE S-TRANSFERASE OMEGA"/>
    <property type="match status" value="1"/>
</dbReference>
<dbReference type="EMBL" id="CAKXYY010000019">
    <property type="protein sequence ID" value="CAH2354900.1"/>
    <property type="molecule type" value="Genomic_DNA"/>
</dbReference>
<dbReference type="InterPro" id="IPR036282">
    <property type="entry name" value="Glutathione-S-Trfase_C_sf"/>
</dbReference>
<comment type="caution">
    <text evidence="3">The sequence shown here is derived from an EMBL/GenBank/DDBJ whole genome shotgun (WGS) entry which is preliminary data.</text>
</comment>
<dbReference type="SUPFAM" id="SSF47616">
    <property type="entry name" value="GST C-terminal domain-like"/>
    <property type="match status" value="1"/>
</dbReference>
<accession>A0A9P0QU86</accession>
<sequence>MGQMKIYDFPGGPYVTRVRMALAENNLQSLVEYVLVDLTKGEHKKPDLLAKNYSGTLPVLEIEPGLFLSECTAITEYLDNLDGKPKLTGVTPKEKGIIHMMNHRAEIELLDPFSVYFHNSTPGLGPEVEIYQNNEWGLHQRAKSVKGMHYFDSVLRKQPFIAGNTFSMADITVVGGLIFGAMLKVPIPEECDALIEWYARMQTRSSFINRVTMSNS</sequence>
<reference evidence="3" key="1">
    <citation type="submission" date="2022-03" db="EMBL/GenBank/DDBJ databases">
        <authorList>
            <person name="Legras J.-L."/>
            <person name="Devillers H."/>
            <person name="Grondin C."/>
        </authorList>
    </citation>
    <scope>NUCLEOTIDE SEQUENCE</scope>
    <source>
        <strain evidence="3">CLIB 1423</strain>
    </source>
</reference>
<dbReference type="CDD" id="cd03051">
    <property type="entry name" value="GST_N_GTT2_like"/>
    <property type="match status" value="1"/>
</dbReference>
<protein>
    <submittedName>
        <fullName evidence="3">Glutathione S-transferase 2</fullName>
    </submittedName>
</protein>
<dbReference type="GO" id="GO:0005737">
    <property type="term" value="C:cytoplasm"/>
    <property type="evidence" value="ECO:0007669"/>
    <property type="project" value="TreeGrafter"/>
</dbReference>
<evidence type="ECO:0000259" key="1">
    <source>
        <dbReference type="PROSITE" id="PS50404"/>
    </source>
</evidence>
<dbReference type="OrthoDB" id="2309723at2759"/>
<dbReference type="SFLD" id="SFLDS00019">
    <property type="entry name" value="Glutathione_Transferase_(cytos"/>
    <property type="match status" value="1"/>
</dbReference>
<dbReference type="PROSITE" id="PS51354">
    <property type="entry name" value="GLUTAREDOXIN_2"/>
    <property type="match status" value="1"/>
</dbReference>
<dbReference type="Pfam" id="PF13417">
    <property type="entry name" value="GST_N_3"/>
    <property type="match status" value="1"/>
</dbReference>
<dbReference type="SUPFAM" id="SSF52833">
    <property type="entry name" value="Thioredoxin-like"/>
    <property type="match status" value="1"/>
</dbReference>
<dbReference type="InterPro" id="IPR034345">
    <property type="entry name" value="Gtt2-like_N"/>
</dbReference>
<dbReference type="PROSITE" id="PS50404">
    <property type="entry name" value="GST_NTER"/>
    <property type="match status" value="1"/>
</dbReference>
<dbReference type="PROSITE" id="PS50405">
    <property type="entry name" value="GST_CTER"/>
    <property type="match status" value="1"/>
</dbReference>
<dbReference type="InterPro" id="IPR040079">
    <property type="entry name" value="Glutathione_S-Trfase"/>
</dbReference>
<dbReference type="SFLD" id="SFLDG00358">
    <property type="entry name" value="Main_(cytGST)"/>
    <property type="match status" value="1"/>
</dbReference>
<dbReference type="Proteomes" id="UP000837801">
    <property type="component" value="Unassembled WGS sequence"/>
</dbReference>
<name>A0A9P0QU86_9ASCO</name>
<feature type="domain" description="GST C-terminal" evidence="2">
    <location>
        <begin position="91"/>
        <end position="216"/>
    </location>
</feature>
<dbReference type="CDD" id="cd03182">
    <property type="entry name" value="GST_C_GTT2_like"/>
    <property type="match status" value="1"/>
</dbReference>
<gene>
    <name evidence="3" type="ORF">CLIB1423_19S02168</name>
</gene>
<dbReference type="InterPro" id="IPR036249">
    <property type="entry name" value="Thioredoxin-like_sf"/>
</dbReference>
<dbReference type="AlphaFoldDB" id="A0A9P0QU86"/>
<feature type="domain" description="GST N-terminal" evidence="1">
    <location>
        <begin position="2"/>
        <end position="86"/>
    </location>
</feature>